<dbReference type="SUPFAM" id="SSF46565">
    <property type="entry name" value="Chaperone J-domain"/>
    <property type="match status" value="1"/>
</dbReference>
<dbReference type="Pfam" id="PF13413">
    <property type="entry name" value="HTH_25"/>
    <property type="match status" value="1"/>
</dbReference>
<feature type="domain" description="J" evidence="2">
    <location>
        <begin position="9"/>
        <end position="79"/>
    </location>
</feature>
<dbReference type="GO" id="GO:0003677">
    <property type="term" value="F:DNA binding"/>
    <property type="evidence" value="ECO:0007669"/>
    <property type="project" value="InterPro"/>
</dbReference>
<evidence type="ECO:0000256" key="1">
    <source>
        <dbReference type="SAM" id="MobiDB-lite"/>
    </source>
</evidence>
<accession>D6Z027</accession>
<dbReference type="InterPro" id="IPR010982">
    <property type="entry name" value="Lambda_DNA-bd_dom_sf"/>
</dbReference>
<evidence type="ECO:0000313" key="4">
    <source>
        <dbReference type="EMBL" id="ADH87060.1"/>
    </source>
</evidence>
<dbReference type="AlphaFoldDB" id="D6Z027"/>
<feature type="domain" description="HTH cro/C1-type" evidence="3">
    <location>
        <begin position="136"/>
        <end position="165"/>
    </location>
</feature>
<dbReference type="PROSITE" id="PS50076">
    <property type="entry name" value="DNAJ_2"/>
    <property type="match status" value="1"/>
</dbReference>
<feature type="region of interest" description="Disordered" evidence="1">
    <location>
        <begin position="100"/>
        <end position="124"/>
    </location>
</feature>
<dbReference type="PANTHER" id="PTHR34475">
    <property type="match status" value="1"/>
</dbReference>
<dbReference type="InParanoid" id="D6Z027"/>
<dbReference type="STRING" id="589865.DaAHT2_2395"/>
<organism evidence="4 5">
    <name type="scientific">Desulfurivibrio alkaliphilus (strain DSM 19089 / UNIQEM U267 / AHT2)</name>
    <dbReference type="NCBI Taxonomy" id="589865"/>
    <lineage>
        <taxon>Bacteria</taxon>
        <taxon>Pseudomonadati</taxon>
        <taxon>Thermodesulfobacteriota</taxon>
        <taxon>Desulfobulbia</taxon>
        <taxon>Desulfobulbales</taxon>
        <taxon>Desulfobulbaceae</taxon>
        <taxon>Desulfurivibrio</taxon>
    </lineage>
</organism>
<dbReference type="InterPro" id="IPR036869">
    <property type="entry name" value="J_dom_sf"/>
</dbReference>
<dbReference type="EMBL" id="CP001940">
    <property type="protein sequence ID" value="ADH87060.1"/>
    <property type="molecule type" value="Genomic_DNA"/>
</dbReference>
<dbReference type="eggNOG" id="COG0484">
    <property type="taxonomic scope" value="Bacteria"/>
</dbReference>
<dbReference type="Gene3D" id="1.10.287.110">
    <property type="entry name" value="DnaJ domain"/>
    <property type="match status" value="1"/>
</dbReference>
<reference evidence="5" key="1">
    <citation type="submission" date="2010-02" db="EMBL/GenBank/DDBJ databases">
        <title>Complete sequence of Desulfurivibrio alkaliphilus AHT2.</title>
        <authorList>
            <consortium name="US DOE Joint Genome Institute"/>
            <person name="Pitluck S."/>
            <person name="Chertkov O."/>
            <person name="Detter J.C."/>
            <person name="Han C."/>
            <person name="Tapia R."/>
            <person name="Larimer F."/>
            <person name="Land M."/>
            <person name="Hauser L."/>
            <person name="Kyrpides N."/>
            <person name="Mikhailova N."/>
            <person name="Sorokin D.Y."/>
            <person name="Muyzer G."/>
            <person name="Woyke T."/>
        </authorList>
    </citation>
    <scope>NUCLEOTIDE SEQUENCE [LARGE SCALE GENOMIC DNA]</scope>
    <source>
        <strain evidence="5">DSM 19089 / UNIQEM U267 / AHT2</strain>
    </source>
</reference>
<dbReference type="PROSITE" id="PS50943">
    <property type="entry name" value="HTH_CROC1"/>
    <property type="match status" value="1"/>
</dbReference>
<evidence type="ECO:0000313" key="5">
    <source>
        <dbReference type="Proteomes" id="UP000001508"/>
    </source>
</evidence>
<dbReference type="SUPFAM" id="SSF47413">
    <property type="entry name" value="lambda repressor-like DNA-binding domains"/>
    <property type="match status" value="1"/>
</dbReference>
<sequence>MSPKMAELNHYELLELTSRATAQEIEQAYARARRTFADDSNAIYSLLSATELQQVRQQLDTAYRTLIDPRRRQEYDILLARPEAEKAEGEKADEIVAATGSDEPATDQADDHTRPHLPDKLAPPPAEIKEFTGAVLRQLRIQRDLTIKDVAEMTNIGTRYLEAIEEENFYRLPVRVYLRGYLALFAQALGYQPERVVADYLRRYGQEQPDEQPVTRKKSWWRP</sequence>
<proteinExistence type="predicted"/>
<dbReference type="RefSeq" id="WP_013164572.1">
    <property type="nucleotide sequence ID" value="NC_014216.1"/>
</dbReference>
<protein>
    <submittedName>
        <fullName evidence="4">Heat shock protein DnaJ domain protein</fullName>
    </submittedName>
</protein>
<dbReference type="InterPro" id="IPR001623">
    <property type="entry name" value="DnaJ_domain"/>
</dbReference>
<dbReference type="OrthoDB" id="9797543at2"/>
<feature type="compositionally biased region" description="Basic and acidic residues" evidence="1">
    <location>
        <begin position="109"/>
        <end position="119"/>
    </location>
</feature>
<dbReference type="KEGG" id="dak:DaAHT2_2395"/>
<dbReference type="HOGENOM" id="CLU_1238571_0_0_7"/>
<dbReference type="PANTHER" id="PTHR34475:SF1">
    <property type="entry name" value="CYTOSKELETON PROTEIN RODZ"/>
    <property type="match status" value="1"/>
</dbReference>
<name>D6Z027_DESAT</name>
<dbReference type="Pfam" id="PF00226">
    <property type="entry name" value="DnaJ"/>
    <property type="match status" value="1"/>
</dbReference>
<dbReference type="Proteomes" id="UP000001508">
    <property type="component" value="Chromosome"/>
</dbReference>
<evidence type="ECO:0000259" key="2">
    <source>
        <dbReference type="PROSITE" id="PS50076"/>
    </source>
</evidence>
<evidence type="ECO:0000259" key="3">
    <source>
        <dbReference type="PROSITE" id="PS50943"/>
    </source>
</evidence>
<keyword evidence="5" id="KW-1185">Reference proteome</keyword>
<dbReference type="InterPro" id="IPR050400">
    <property type="entry name" value="Bact_Cytoskel_RodZ"/>
</dbReference>
<keyword evidence="4" id="KW-0346">Stress response</keyword>
<dbReference type="eggNOG" id="COG1426">
    <property type="taxonomic scope" value="Bacteria"/>
</dbReference>
<dbReference type="Gene3D" id="1.10.260.40">
    <property type="entry name" value="lambda repressor-like DNA-binding domains"/>
    <property type="match status" value="1"/>
</dbReference>
<gene>
    <name evidence="4" type="ordered locus">DaAHT2_2395</name>
</gene>
<dbReference type="InterPro" id="IPR001387">
    <property type="entry name" value="Cro/C1-type_HTH"/>
</dbReference>
<dbReference type="CDD" id="cd00093">
    <property type="entry name" value="HTH_XRE"/>
    <property type="match status" value="1"/>
</dbReference>